<evidence type="ECO:0000313" key="2">
    <source>
        <dbReference type="Proteomes" id="UP001642409"/>
    </source>
</evidence>
<comment type="caution">
    <text evidence="1">The sequence shown here is derived from an EMBL/GenBank/DDBJ whole genome shotgun (WGS) entry which is preliminary data.</text>
</comment>
<name>A0ABP1HPQ5_9EUKA</name>
<sequence length="122" mass="14428">MNTKKITRQTHPDQSTRVIRKVMIRYYQNIQSLKEKIAKLQSYLIIQQRQYLIVLSQNYICVQQLQDDNTTYSICQLKVGIHLFLFQVRNLSCKFIYGKLLGIVLVGTIQSYRQTSAQLKRK</sequence>
<protein>
    <submittedName>
        <fullName evidence="1">Hypothetical_protein</fullName>
    </submittedName>
</protein>
<proteinExistence type="predicted"/>
<gene>
    <name evidence="1" type="ORF">HINF_LOCUS15402</name>
</gene>
<accession>A0ABP1HPQ5</accession>
<keyword evidence="2" id="KW-1185">Reference proteome</keyword>
<dbReference type="Proteomes" id="UP001642409">
    <property type="component" value="Unassembled WGS sequence"/>
</dbReference>
<organism evidence="1 2">
    <name type="scientific">Hexamita inflata</name>
    <dbReference type="NCBI Taxonomy" id="28002"/>
    <lineage>
        <taxon>Eukaryota</taxon>
        <taxon>Metamonada</taxon>
        <taxon>Diplomonadida</taxon>
        <taxon>Hexamitidae</taxon>
        <taxon>Hexamitinae</taxon>
        <taxon>Hexamita</taxon>
    </lineage>
</organism>
<dbReference type="EMBL" id="CAXDID020000037">
    <property type="protein sequence ID" value="CAL5997759.1"/>
    <property type="molecule type" value="Genomic_DNA"/>
</dbReference>
<evidence type="ECO:0000313" key="1">
    <source>
        <dbReference type="EMBL" id="CAL5997759.1"/>
    </source>
</evidence>
<reference evidence="1 2" key="1">
    <citation type="submission" date="2024-07" db="EMBL/GenBank/DDBJ databases">
        <authorList>
            <person name="Akdeniz Z."/>
        </authorList>
    </citation>
    <scope>NUCLEOTIDE SEQUENCE [LARGE SCALE GENOMIC DNA]</scope>
</reference>